<dbReference type="InterPro" id="IPR016181">
    <property type="entry name" value="Acyl_CoA_acyltransferase"/>
</dbReference>
<organism evidence="2 3">
    <name type="scientific">Stylosanthes scabra</name>
    <dbReference type="NCBI Taxonomy" id="79078"/>
    <lineage>
        <taxon>Eukaryota</taxon>
        <taxon>Viridiplantae</taxon>
        <taxon>Streptophyta</taxon>
        <taxon>Embryophyta</taxon>
        <taxon>Tracheophyta</taxon>
        <taxon>Spermatophyta</taxon>
        <taxon>Magnoliopsida</taxon>
        <taxon>eudicotyledons</taxon>
        <taxon>Gunneridae</taxon>
        <taxon>Pentapetalae</taxon>
        <taxon>rosids</taxon>
        <taxon>fabids</taxon>
        <taxon>Fabales</taxon>
        <taxon>Fabaceae</taxon>
        <taxon>Papilionoideae</taxon>
        <taxon>50 kb inversion clade</taxon>
        <taxon>dalbergioids sensu lato</taxon>
        <taxon>Dalbergieae</taxon>
        <taxon>Pterocarpus clade</taxon>
        <taxon>Stylosanthes</taxon>
    </lineage>
</organism>
<protein>
    <recommendedName>
        <fullName evidence="1">N-acetyltransferase domain-containing protein</fullName>
    </recommendedName>
</protein>
<evidence type="ECO:0000313" key="2">
    <source>
        <dbReference type="EMBL" id="MED6132546.1"/>
    </source>
</evidence>
<comment type="caution">
    <text evidence="2">The sequence shown here is derived from an EMBL/GenBank/DDBJ whole genome shotgun (WGS) entry which is preliminary data.</text>
</comment>
<evidence type="ECO:0000313" key="3">
    <source>
        <dbReference type="Proteomes" id="UP001341840"/>
    </source>
</evidence>
<name>A0ABU6S7X8_9FABA</name>
<dbReference type="Proteomes" id="UP001341840">
    <property type="component" value="Unassembled WGS sequence"/>
</dbReference>
<keyword evidence="3" id="KW-1185">Reference proteome</keyword>
<feature type="domain" description="N-acetyltransferase" evidence="1">
    <location>
        <begin position="76"/>
        <end position="281"/>
    </location>
</feature>
<evidence type="ECO:0000259" key="1">
    <source>
        <dbReference type="PROSITE" id="PS51186"/>
    </source>
</evidence>
<gene>
    <name evidence="2" type="ORF">PIB30_019871</name>
</gene>
<dbReference type="CDD" id="cd04301">
    <property type="entry name" value="NAT_SF"/>
    <property type="match status" value="1"/>
</dbReference>
<dbReference type="Gene3D" id="3.40.630.30">
    <property type="match status" value="1"/>
</dbReference>
<dbReference type="PROSITE" id="PS51186">
    <property type="entry name" value="GNAT"/>
    <property type="match status" value="1"/>
</dbReference>
<dbReference type="SUPFAM" id="SSF55729">
    <property type="entry name" value="Acyl-CoA N-acyltransferases (Nat)"/>
    <property type="match status" value="1"/>
</dbReference>
<dbReference type="PANTHER" id="PTHR47443">
    <property type="entry name" value="ACYL-COA N-ACYLTRANSFERASES (NAT) SUPERFAMILY PROTEIN"/>
    <property type="match status" value="1"/>
</dbReference>
<dbReference type="EMBL" id="JASCZI010060477">
    <property type="protein sequence ID" value="MED6132546.1"/>
    <property type="molecule type" value="Genomic_DNA"/>
</dbReference>
<reference evidence="2 3" key="1">
    <citation type="journal article" date="2023" name="Plants (Basel)">
        <title>Bridging the Gap: Combining Genomics and Transcriptomics Approaches to Understand Stylosanthes scabra, an Orphan Legume from the Brazilian Caatinga.</title>
        <authorList>
            <person name="Ferreira-Neto J.R.C."/>
            <person name="da Silva M.D."/>
            <person name="Binneck E."/>
            <person name="de Melo N.F."/>
            <person name="da Silva R.H."/>
            <person name="de Melo A.L.T.M."/>
            <person name="Pandolfi V."/>
            <person name="Bustamante F.O."/>
            <person name="Brasileiro-Vidal A.C."/>
            <person name="Benko-Iseppon A.M."/>
        </authorList>
    </citation>
    <scope>NUCLEOTIDE SEQUENCE [LARGE SCALE GENOMIC DNA]</scope>
    <source>
        <tissue evidence="2">Leaves</tissue>
    </source>
</reference>
<accession>A0ABU6S7X8</accession>
<sequence length="286" mass="31790">MQSPPSGISVTSTAINSFKIQPFTIISLKNKKPTSFPSHHVSPSSYQLFPPFSLSKSGLCRASEVVDLFPALCSQVRIREARVMDYWEVAETHCSCFFPEYSFPLDFLIRIDRLLLAMLASILTALVRPRACKRICLVAVIGNGSGSGTSLHQTLSSFPSILNKEYVAGILTLDNFADYLPRKGPRRWRRTEIAYISNVAVRENLRGKGIAKKLIGKAESMARSWGCRAVALHCDLNNSMATKLYKGQGYKCVKVPKGAKWPQPRSSPDITFNFMMKLLNNSPASH</sequence>
<dbReference type="InterPro" id="IPR000182">
    <property type="entry name" value="GNAT_dom"/>
</dbReference>
<dbReference type="PANTHER" id="PTHR47443:SF3">
    <property type="entry name" value="GCN5-RELATED N-ACETYLTRANSFERASE 4, CHLOROPLASTIC"/>
    <property type="match status" value="1"/>
</dbReference>
<dbReference type="Pfam" id="PF00583">
    <property type="entry name" value="Acetyltransf_1"/>
    <property type="match status" value="1"/>
</dbReference>
<proteinExistence type="predicted"/>